<dbReference type="Pfam" id="PF24883">
    <property type="entry name" value="NPHP3_N"/>
    <property type="match status" value="1"/>
</dbReference>
<proteinExistence type="predicted"/>
<accession>A0A8H5FSP0</accession>
<dbReference type="Proteomes" id="UP000559027">
    <property type="component" value="Unassembled WGS sequence"/>
</dbReference>
<comment type="caution">
    <text evidence="3">The sequence shown here is derived from an EMBL/GenBank/DDBJ whole genome shotgun (WGS) entry which is preliminary data.</text>
</comment>
<gene>
    <name evidence="3" type="ORF">D9756_010326</name>
</gene>
<sequence length="523" mass="58938">MSIGWYSQQAAMLCYPGTRVTLIEKIIHWLEDHSRTSNILWLYGSRSAGKSTLARTIKSRIENQGENHPIPILVFERFDPRGIIFGLVEELGSRYPEYRKLFWQTCVRTHIQTTEQLFTAFFTSLLSWLDMPSFIFILDDIERRHLELIELIAAAQQEQQPAILWLISSQEIPEIQSCLCLSATTCIAMKVPSGREPEAVKDIELYLRDGLRRIFLESTGSTEGHPLISATLQESEVANAHPSQMAPLDGSSIATFNLDTFLQEAQPEDLNNRLQSLFRLIDQGGKDCTTNVYSLFPLDGGYYNLMIPKPGASLVDKQLIISVIDTSSCLTRTELSLLLGLPEGSVASILYNMHSIISIAPRAFPGDRHPVSLSHPAIFDYLTTKVRSKELFIDPDVVYPRLIRACITAIQQKKHYPAARMPPTPFLMALHHINIFSATYVWNFFRKISDPGLSRSVSREFIPVLDTLRLQAGRIPPDVVRTIAGADAWRDQELIDACETLAEPLGTKHFATTGDELEHAPFR</sequence>
<reference evidence="3 4" key="1">
    <citation type="journal article" date="2020" name="ISME J.">
        <title>Uncovering the hidden diversity of litter-decomposition mechanisms in mushroom-forming fungi.</title>
        <authorList>
            <person name="Floudas D."/>
            <person name="Bentzer J."/>
            <person name="Ahren D."/>
            <person name="Johansson T."/>
            <person name="Persson P."/>
            <person name="Tunlid A."/>
        </authorList>
    </citation>
    <scope>NUCLEOTIDE SEQUENCE [LARGE SCALE GENOMIC DNA]</scope>
    <source>
        <strain evidence="3 4">CBS 146.42</strain>
    </source>
</reference>
<dbReference type="InterPro" id="IPR027417">
    <property type="entry name" value="P-loop_NTPase"/>
</dbReference>
<dbReference type="OrthoDB" id="163438at2759"/>
<evidence type="ECO:0000259" key="2">
    <source>
        <dbReference type="Pfam" id="PF24883"/>
    </source>
</evidence>
<evidence type="ECO:0000313" key="4">
    <source>
        <dbReference type="Proteomes" id="UP000559027"/>
    </source>
</evidence>
<evidence type="ECO:0000313" key="3">
    <source>
        <dbReference type="EMBL" id="KAF5347711.1"/>
    </source>
</evidence>
<dbReference type="Gene3D" id="3.40.50.300">
    <property type="entry name" value="P-loop containing nucleotide triphosphate hydrolases"/>
    <property type="match status" value="1"/>
</dbReference>
<keyword evidence="4" id="KW-1185">Reference proteome</keyword>
<evidence type="ECO:0000256" key="1">
    <source>
        <dbReference type="ARBA" id="ARBA00022737"/>
    </source>
</evidence>
<organism evidence="3 4">
    <name type="scientific">Leucocoprinus leucothites</name>
    <dbReference type="NCBI Taxonomy" id="201217"/>
    <lineage>
        <taxon>Eukaryota</taxon>
        <taxon>Fungi</taxon>
        <taxon>Dikarya</taxon>
        <taxon>Basidiomycota</taxon>
        <taxon>Agaricomycotina</taxon>
        <taxon>Agaricomycetes</taxon>
        <taxon>Agaricomycetidae</taxon>
        <taxon>Agaricales</taxon>
        <taxon>Agaricineae</taxon>
        <taxon>Agaricaceae</taxon>
        <taxon>Leucocoprinus</taxon>
    </lineage>
</organism>
<feature type="domain" description="Nephrocystin 3-like N-terminal" evidence="2">
    <location>
        <begin position="25"/>
        <end position="169"/>
    </location>
</feature>
<name>A0A8H5FSP0_9AGAR</name>
<dbReference type="SUPFAM" id="SSF52540">
    <property type="entry name" value="P-loop containing nucleoside triphosphate hydrolases"/>
    <property type="match status" value="1"/>
</dbReference>
<dbReference type="AlphaFoldDB" id="A0A8H5FSP0"/>
<dbReference type="EMBL" id="JAACJO010000023">
    <property type="protein sequence ID" value="KAF5347711.1"/>
    <property type="molecule type" value="Genomic_DNA"/>
</dbReference>
<keyword evidence="1" id="KW-0677">Repeat</keyword>
<dbReference type="InterPro" id="IPR056884">
    <property type="entry name" value="NPHP3-like_N"/>
</dbReference>
<protein>
    <recommendedName>
        <fullName evidence="2">Nephrocystin 3-like N-terminal domain-containing protein</fullName>
    </recommendedName>
</protein>